<evidence type="ECO:0000256" key="2">
    <source>
        <dbReference type="ARBA" id="ARBA00022803"/>
    </source>
</evidence>
<dbReference type="PANTHER" id="PTHR15081:SF1">
    <property type="entry name" value="NUCLEAR AUTOANTIGENIC SPERM PROTEIN"/>
    <property type="match status" value="1"/>
</dbReference>
<gene>
    <name evidence="5" type="ORF">FH972_023008</name>
</gene>
<keyword evidence="1" id="KW-0677">Repeat</keyword>
<dbReference type="Pfam" id="PF10516">
    <property type="entry name" value="SHNi-TPR"/>
    <property type="match status" value="1"/>
</dbReference>
<evidence type="ECO:0000256" key="1">
    <source>
        <dbReference type="ARBA" id="ARBA00022737"/>
    </source>
</evidence>
<name>A0A5N6KTX7_9ROSI</name>
<protein>
    <recommendedName>
        <fullName evidence="4">Tetratricopeptide SHNi-TPR domain-containing protein</fullName>
    </recommendedName>
</protein>
<dbReference type="Proteomes" id="UP000327013">
    <property type="component" value="Unassembled WGS sequence"/>
</dbReference>
<feature type="compositionally biased region" description="Basic residues" evidence="3">
    <location>
        <begin position="271"/>
        <end position="287"/>
    </location>
</feature>
<dbReference type="GO" id="GO:0006335">
    <property type="term" value="P:DNA replication-dependent chromatin assembly"/>
    <property type="evidence" value="ECO:0007669"/>
    <property type="project" value="TreeGrafter"/>
</dbReference>
<sequence>MPLQGWRLAERCAWQQSCWRRLGWKEEEARIEGGATIRRDDWQDLREGAYEILDVARVLLNKKIDLIRNEGKGKGKGNDKSPELKQALEKLADIHDLQAEISLENENFPMAVADTQAALNILEDLFPLHNRLVAEAHFKLSLALEFASITQVKAAEGQQQEEAQVDEGMRAEAAEHTAKTIESCKLRKELEVETLKTLAGEEAEEKKKQIKDVTEMLEEFEQRALLQTRGRLSSVRRRRRRLKTSRASLNTRRSLLRQQRLPQTRMVSGQRRTHQPGRRRRRSRLRPATHDSLPILHREAGARLRRNDDVGAFIMRFRNSRYDDGSRALIRRHSYQPPSMSQVYTEQRRIRNRPEKAPFLRAGALTTAGLCCETSGHRESSTRSRNHDTGPNRSIARAVFEGACYVAHQKKSCYSYHVTCHMLEDRGACSHSEAHRSQTFADHAMALAAALQYHETAR</sequence>
<feature type="region of interest" description="Disordered" evidence="3">
    <location>
        <begin position="260"/>
        <end position="290"/>
    </location>
</feature>
<evidence type="ECO:0000313" key="5">
    <source>
        <dbReference type="EMBL" id="KAB8345956.1"/>
    </source>
</evidence>
<keyword evidence="6" id="KW-1185">Reference proteome</keyword>
<dbReference type="InterPro" id="IPR019544">
    <property type="entry name" value="Tetratricopeptide_SHNi-TPR_dom"/>
</dbReference>
<dbReference type="OrthoDB" id="5587616at2759"/>
<comment type="caution">
    <text evidence="5">The sequence shown here is derived from an EMBL/GenBank/DDBJ whole genome shotgun (WGS) entry which is preliminary data.</text>
</comment>
<keyword evidence="2" id="KW-0802">TPR repeat</keyword>
<accession>A0A5N6KTX7</accession>
<organism evidence="5 6">
    <name type="scientific">Carpinus fangiana</name>
    <dbReference type="NCBI Taxonomy" id="176857"/>
    <lineage>
        <taxon>Eukaryota</taxon>
        <taxon>Viridiplantae</taxon>
        <taxon>Streptophyta</taxon>
        <taxon>Embryophyta</taxon>
        <taxon>Tracheophyta</taxon>
        <taxon>Spermatophyta</taxon>
        <taxon>Magnoliopsida</taxon>
        <taxon>eudicotyledons</taxon>
        <taxon>Gunneridae</taxon>
        <taxon>Pentapetalae</taxon>
        <taxon>rosids</taxon>
        <taxon>fabids</taxon>
        <taxon>Fagales</taxon>
        <taxon>Betulaceae</taxon>
        <taxon>Carpinus</taxon>
    </lineage>
</organism>
<dbReference type="PANTHER" id="PTHR15081">
    <property type="entry name" value="NUCLEAR AUTOANTIGENIC SPERM PROTEIN NASP -RELATED"/>
    <property type="match status" value="1"/>
</dbReference>
<dbReference type="InterPro" id="IPR051730">
    <property type="entry name" value="NASP-like"/>
</dbReference>
<dbReference type="GO" id="GO:0034080">
    <property type="term" value="P:CENP-A containing chromatin assembly"/>
    <property type="evidence" value="ECO:0007669"/>
    <property type="project" value="TreeGrafter"/>
</dbReference>
<dbReference type="GO" id="GO:0005654">
    <property type="term" value="C:nucleoplasm"/>
    <property type="evidence" value="ECO:0007669"/>
    <property type="project" value="TreeGrafter"/>
</dbReference>
<dbReference type="InterPro" id="IPR011990">
    <property type="entry name" value="TPR-like_helical_dom_sf"/>
</dbReference>
<proteinExistence type="predicted"/>
<dbReference type="GO" id="GO:0042393">
    <property type="term" value="F:histone binding"/>
    <property type="evidence" value="ECO:0007669"/>
    <property type="project" value="TreeGrafter"/>
</dbReference>
<dbReference type="AlphaFoldDB" id="A0A5N6KTX7"/>
<dbReference type="Gene3D" id="1.25.40.10">
    <property type="entry name" value="Tetratricopeptide repeat domain"/>
    <property type="match status" value="1"/>
</dbReference>
<evidence type="ECO:0000313" key="6">
    <source>
        <dbReference type="Proteomes" id="UP000327013"/>
    </source>
</evidence>
<evidence type="ECO:0000259" key="4">
    <source>
        <dbReference type="Pfam" id="PF10516"/>
    </source>
</evidence>
<evidence type="ECO:0000256" key="3">
    <source>
        <dbReference type="SAM" id="MobiDB-lite"/>
    </source>
</evidence>
<feature type="domain" description="Tetratricopeptide SHNi-TPR" evidence="4">
    <location>
        <begin position="92"/>
        <end position="128"/>
    </location>
</feature>
<dbReference type="EMBL" id="VIBQ01000013">
    <property type="protein sequence ID" value="KAB8345956.1"/>
    <property type="molecule type" value="Genomic_DNA"/>
</dbReference>
<reference evidence="5 6" key="1">
    <citation type="submission" date="2019-06" db="EMBL/GenBank/DDBJ databases">
        <title>A chromosomal-level reference genome of Carpinus fangiana (Coryloideae, Betulaceae).</title>
        <authorList>
            <person name="Yang X."/>
            <person name="Wang Z."/>
            <person name="Zhang L."/>
            <person name="Hao G."/>
            <person name="Liu J."/>
            <person name="Yang Y."/>
        </authorList>
    </citation>
    <scope>NUCLEOTIDE SEQUENCE [LARGE SCALE GENOMIC DNA]</scope>
    <source>
        <strain evidence="5">Cfa_2016G</strain>
        <tissue evidence="5">Leaf</tissue>
    </source>
</reference>